<dbReference type="EMBL" id="AEJC01000388">
    <property type="protein sequence ID" value="EKX64245.1"/>
    <property type="molecule type" value="Genomic_DNA"/>
</dbReference>
<comment type="similarity">
    <text evidence="1">Belongs to the ROK (NagC/XylR) family.</text>
</comment>
<dbReference type="Proteomes" id="UP000010411">
    <property type="component" value="Unassembled WGS sequence"/>
</dbReference>
<evidence type="ECO:0008006" key="4">
    <source>
        <dbReference type="Google" id="ProtNLM"/>
    </source>
</evidence>
<accession>L1KUV0</accession>
<dbReference type="PATRIC" id="fig|698759.3.peg.5112"/>
<dbReference type="PANTHER" id="PTHR18964">
    <property type="entry name" value="ROK (REPRESSOR, ORF, KINASE) FAMILY"/>
    <property type="match status" value="1"/>
</dbReference>
<dbReference type="Gene3D" id="3.30.420.40">
    <property type="match status" value="1"/>
</dbReference>
<organism evidence="2 3">
    <name type="scientific">Streptomyces ipomoeae 91-03</name>
    <dbReference type="NCBI Taxonomy" id="698759"/>
    <lineage>
        <taxon>Bacteria</taxon>
        <taxon>Bacillati</taxon>
        <taxon>Actinomycetota</taxon>
        <taxon>Actinomycetes</taxon>
        <taxon>Kitasatosporales</taxon>
        <taxon>Streptomycetaceae</taxon>
        <taxon>Streptomyces</taxon>
    </lineage>
</organism>
<proteinExistence type="inferred from homology"/>
<dbReference type="AlphaFoldDB" id="L1KUV0"/>
<dbReference type="PANTHER" id="PTHR18964:SF149">
    <property type="entry name" value="BIFUNCTIONAL UDP-N-ACETYLGLUCOSAMINE 2-EPIMERASE_N-ACETYLMANNOSAMINE KINASE"/>
    <property type="match status" value="1"/>
</dbReference>
<name>L1KUV0_9ACTN</name>
<evidence type="ECO:0000256" key="1">
    <source>
        <dbReference type="ARBA" id="ARBA00006479"/>
    </source>
</evidence>
<protein>
    <recommendedName>
        <fullName evidence="4">ROK family protein</fullName>
    </recommendedName>
</protein>
<evidence type="ECO:0000313" key="3">
    <source>
        <dbReference type="Proteomes" id="UP000010411"/>
    </source>
</evidence>
<reference evidence="2 3" key="1">
    <citation type="submission" date="2012-11" db="EMBL/GenBank/DDBJ databases">
        <authorList>
            <person name="Huguet-Tapia J.C."/>
            <person name="Durkin A.S."/>
            <person name="Pettis G.S."/>
            <person name="Badger J.H."/>
        </authorList>
    </citation>
    <scope>NUCLEOTIDE SEQUENCE [LARGE SCALE GENOMIC DNA]</scope>
    <source>
        <strain evidence="2 3">91-03</strain>
    </source>
</reference>
<keyword evidence="3" id="KW-1185">Reference proteome</keyword>
<dbReference type="InterPro" id="IPR043129">
    <property type="entry name" value="ATPase_NBD"/>
</dbReference>
<gene>
    <name evidence="2" type="ORF">STRIP9103_00953</name>
</gene>
<evidence type="ECO:0000313" key="2">
    <source>
        <dbReference type="EMBL" id="EKX64245.1"/>
    </source>
</evidence>
<dbReference type="SUPFAM" id="SSF53067">
    <property type="entry name" value="Actin-like ATPase domain"/>
    <property type="match status" value="1"/>
</dbReference>
<dbReference type="Pfam" id="PF00480">
    <property type="entry name" value="ROK"/>
    <property type="match status" value="1"/>
</dbReference>
<comment type="caution">
    <text evidence="2">The sequence shown here is derived from an EMBL/GenBank/DDBJ whole genome shotgun (WGS) entry which is preliminary data.</text>
</comment>
<dbReference type="InterPro" id="IPR000600">
    <property type="entry name" value="ROK"/>
</dbReference>
<sequence>MPDSSTQCPCGRTGCLEATVSDTVLTRRAVELGIVPEPLIGLVVDAAAAGDRRADALLRERANAVGRATALLLDVLNPDLVVITEQSSLLHSAYLDDIRAAAIERSHVCDDPERILVPHAGPAVLLVAAATIVLNPLFSSPLQAFGNTAAMLPTG</sequence>